<dbReference type="EMBL" id="AF083031">
    <property type="protein sequence ID" value="AAK39751.1"/>
    <property type="molecule type" value="Genomic_DNA"/>
</dbReference>
<evidence type="ECO:0000313" key="2">
    <source>
        <dbReference type="Proteomes" id="UP000242167"/>
    </source>
</evidence>
<dbReference type="PIR" id="G90132">
    <property type="entry name" value="G90132"/>
</dbReference>
<keyword evidence="1" id="KW-0542">Nucleomorph</keyword>
<gene>
    <name evidence="1" type="primary">orf127</name>
</gene>
<dbReference type="AlphaFoldDB" id="Q98S29"/>
<evidence type="ECO:0000313" key="1">
    <source>
        <dbReference type="EMBL" id="AAK39751.1"/>
    </source>
</evidence>
<protein>
    <submittedName>
        <fullName evidence="1">Uncharacterized protein</fullName>
    </submittedName>
</protein>
<organism evidence="1 2">
    <name type="scientific">Guillardia theta</name>
    <name type="common">Cryptophyte</name>
    <name type="synonym">Cryptomonas phi</name>
    <dbReference type="NCBI Taxonomy" id="55529"/>
    <lineage>
        <taxon>Eukaryota</taxon>
        <taxon>Cryptophyceae</taxon>
        <taxon>Pyrenomonadales</taxon>
        <taxon>Geminigeraceae</taxon>
        <taxon>Guillardia</taxon>
    </lineage>
</organism>
<dbReference type="GeneID" id="857224"/>
<proteinExistence type="predicted"/>
<geneLocation type="nucleomorph" evidence="1"/>
<dbReference type="Proteomes" id="UP000242167">
    <property type="component" value="Nucleomorph 3"/>
</dbReference>
<reference evidence="1 2" key="1">
    <citation type="journal article" date="2001" name="Nature">
        <title>The highly reduced genome of an enslaved algal nucleus.</title>
        <authorList>
            <person name="Douglas S."/>
            <person name="Zauner S."/>
            <person name="Fraunholz M."/>
            <person name="Beaton M."/>
            <person name="Penny S."/>
            <person name="Deng L."/>
            <person name="Wu X."/>
            <person name="Reith M."/>
            <person name="Cavalier-Smith T."/>
            <person name="Maier U."/>
        </authorList>
    </citation>
    <scope>NUCLEOTIDE SEQUENCE [LARGE SCALE GENOMIC DNA]</scope>
</reference>
<dbReference type="RefSeq" id="XP_001713442.1">
    <property type="nucleotide sequence ID" value="XM_001713390.1"/>
</dbReference>
<name>Q98S29_GUITH</name>
<accession>Q98S29</accession>
<sequence length="127" mass="15541">MIKTIKILNDYSLDQFLMDTNMIVILKHYQLKLEEYLLIKEIKQLKLELAKKKFIFVNINNKRIKEYDLMYEFFNCFFYIFINKNKRLKINSIKTNPNGFNSNTLKKNFLNEFIFLNYNILKGKKYI</sequence>